<feature type="region of interest" description="Disordered" evidence="1">
    <location>
        <begin position="30"/>
        <end position="78"/>
    </location>
</feature>
<name>J3NMY5_GAET3</name>
<dbReference type="AlphaFoldDB" id="J3NMY5"/>
<dbReference type="EnsemblFungi" id="EJT77537">
    <property type="protein sequence ID" value="EJT77537"/>
    <property type="gene ID" value="GGTG_02644"/>
</dbReference>
<dbReference type="RefSeq" id="XP_009218682.1">
    <property type="nucleotide sequence ID" value="XM_009220418.1"/>
</dbReference>
<reference evidence="4" key="1">
    <citation type="submission" date="2010-07" db="EMBL/GenBank/DDBJ databases">
        <title>The genome sequence of Gaeumannomyces graminis var. tritici strain R3-111a-1.</title>
        <authorList>
            <consortium name="The Broad Institute Genome Sequencing Platform"/>
            <person name="Ma L.-J."/>
            <person name="Dead R."/>
            <person name="Young S."/>
            <person name="Zeng Q."/>
            <person name="Koehrsen M."/>
            <person name="Alvarado L."/>
            <person name="Berlin A."/>
            <person name="Chapman S.B."/>
            <person name="Chen Z."/>
            <person name="Freedman E."/>
            <person name="Gellesch M."/>
            <person name="Goldberg J."/>
            <person name="Griggs A."/>
            <person name="Gujja S."/>
            <person name="Heilman E.R."/>
            <person name="Heiman D."/>
            <person name="Hepburn T."/>
            <person name="Howarth C."/>
            <person name="Jen D."/>
            <person name="Larson L."/>
            <person name="Mehta T."/>
            <person name="Neiman D."/>
            <person name="Pearson M."/>
            <person name="Roberts A."/>
            <person name="Saif S."/>
            <person name="Shea T."/>
            <person name="Shenoy N."/>
            <person name="Sisk P."/>
            <person name="Stolte C."/>
            <person name="Sykes S."/>
            <person name="Walk T."/>
            <person name="White J."/>
            <person name="Yandava C."/>
            <person name="Haas B."/>
            <person name="Nusbaum C."/>
            <person name="Birren B."/>
        </authorList>
    </citation>
    <scope>NUCLEOTIDE SEQUENCE [LARGE SCALE GENOMIC DNA]</scope>
    <source>
        <strain evidence="4">R3-111a-1</strain>
    </source>
</reference>
<proteinExistence type="predicted"/>
<evidence type="ECO:0000313" key="4">
    <source>
        <dbReference type="Proteomes" id="UP000006039"/>
    </source>
</evidence>
<keyword evidence="4" id="KW-1185">Reference proteome</keyword>
<reference evidence="3" key="5">
    <citation type="submission" date="2018-04" db="UniProtKB">
        <authorList>
            <consortium name="EnsemblFungi"/>
        </authorList>
    </citation>
    <scope>IDENTIFICATION</scope>
    <source>
        <strain evidence="3">R3-111a-1</strain>
    </source>
</reference>
<evidence type="ECO:0000313" key="3">
    <source>
        <dbReference type="EnsemblFungi" id="EJT77537"/>
    </source>
</evidence>
<dbReference type="EMBL" id="GL385396">
    <property type="protein sequence ID" value="EJT77537.1"/>
    <property type="molecule type" value="Genomic_DNA"/>
</dbReference>
<gene>
    <name evidence="3" type="primary">20343102</name>
    <name evidence="2" type="ORF">GGTG_02644</name>
</gene>
<dbReference type="GeneID" id="20343102"/>
<reference evidence="2" key="3">
    <citation type="submission" date="2010-09" db="EMBL/GenBank/DDBJ databases">
        <title>Annotation of Gaeumannomyces graminis var. tritici R3-111a-1.</title>
        <authorList>
            <consortium name="The Broad Institute Genome Sequencing Platform"/>
            <person name="Ma L.-J."/>
            <person name="Dead R."/>
            <person name="Young S.K."/>
            <person name="Zeng Q."/>
            <person name="Gargeya S."/>
            <person name="Fitzgerald M."/>
            <person name="Haas B."/>
            <person name="Abouelleil A."/>
            <person name="Alvarado L."/>
            <person name="Arachchi H.M."/>
            <person name="Berlin A."/>
            <person name="Brown A."/>
            <person name="Chapman S.B."/>
            <person name="Chen Z."/>
            <person name="Dunbar C."/>
            <person name="Freedman E."/>
            <person name="Gearin G."/>
            <person name="Gellesch M."/>
            <person name="Goldberg J."/>
            <person name="Griggs A."/>
            <person name="Gujja S."/>
            <person name="Heiman D."/>
            <person name="Howarth C."/>
            <person name="Larson L."/>
            <person name="Lui A."/>
            <person name="MacDonald P.J.P."/>
            <person name="Mehta T."/>
            <person name="Montmayeur A."/>
            <person name="Murphy C."/>
            <person name="Neiman D."/>
            <person name="Pearson M."/>
            <person name="Priest M."/>
            <person name="Roberts A."/>
            <person name="Saif S."/>
            <person name="Shea T."/>
            <person name="Shenoy N."/>
            <person name="Sisk P."/>
            <person name="Stolte C."/>
            <person name="Sykes S."/>
            <person name="Yandava C."/>
            <person name="Wortman J."/>
            <person name="Nusbaum C."/>
            <person name="Birren B."/>
        </authorList>
    </citation>
    <scope>NUCLEOTIDE SEQUENCE</scope>
    <source>
        <strain evidence="2">R3-111a-1</strain>
    </source>
</reference>
<evidence type="ECO:0000256" key="1">
    <source>
        <dbReference type="SAM" id="MobiDB-lite"/>
    </source>
</evidence>
<sequence>MSNVVQPPQALPLLLITDFSSMTHRRDASWIPVPGDNPLSSGRPGSIGWPPVPNRSDSPSPNSPLPGTRPPRGSSLGARMMAHSTAPDLGGTPETCSWMCMRDLLNPALYVYALYIALAKRISRGVPWEWPRPCCSAALTTWDTPQAALPFPILRAPPVPPNFNST</sequence>
<dbReference type="VEuPathDB" id="FungiDB:GGTG_02644"/>
<reference evidence="2" key="2">
    <citation type="submission" date="2010-07" db="EMBL/GenBank/DDBJ databases">
        <authorList>
            <consortium name="The Broad Institute Genome Sequencing Platform"/>
            <consortium name="Broad Institute Genome Sequencing Center for Infectious Disease"/>
            <person name="Ma L.-J."/>
            <person name="Dead R."/>
            <person name="Young S."/>
            <person name="Zeng Q."/>
            <person name="Koehrsen M."/>
            <person name="Alvarado L."/>
            <person name="Berlin A."/>
            <person name="Chapman S.B."/>
            <person name="Chen Z."/>
            <person name="Freedman E."/>
            <person name="Gellesch M."/>
            <person name="Goldberg J."/>
            <person name="Griggs A."/>
            <person name="Gujja S."/>
            <person name="Heilman E.R."/>
            <person name="Heiman D."/>
            <person name="Hepburn T."/>
            <person name="Howarth C."/>
            <person name="Jen D."/>
            <person name="Larson L."/>
            <person name="Mehta T."/>
            <person name="Neiman D."/>
            <person name="Pearson M."/>
            <person name="Roberts A."/>
            <person name="Saif S."/>
            <person name="Shea T."/>
            <person name="Shenoy N."/>
            <person name="Sisk P."/>
            <person name="Stolte C."/>
            <person name="Sykes S."/>
            <person name="Walk T."/>
            <person name="White J."/>
            <person name="Yandava C."/>
            <person name="Haas B."/>
            <person name="Nusbaum C."/>
            <person name="Birren B."/>
        </authorList>
    </citation>
    <scope>NUCLEOTIDE SEQUENCE</scope>
    <source>
        <strain evidence="2">R3-111a-1</strain>
    </source>
</reference>
<evidence type="ECO:0000313" key="2">
    <source>
        <dbReference type="EMBL" id="EJT77537.1"/>
    </source>
</evidence>
<organism evidence="2">
    <name type="scientific">Gaeumannomyces tritici (strain R3-111a-1)</name>
    <name type="common">Wheat and barley take-all root rot fungus</name>
    <name type="synonym">Gaeumannomyces graminis var. tritici</name>
    <dbReference type="NCBI Taxonomy" id="644352"/>
    <lineage>
        <taxon>Eukaryota</taxon>
        <taxon>Fungi</taxon>
        <taxon>Dikarya</taxon>
        <taxon>Ascomycota</taxon>
        <taxon>Pezizomycotina</taxon>
        <taxon>Sordariomycetes</taxon>
        <taxon>Sordariomycetidae</taxon>
        <taxon>Magnaporthales</taxon>
        <taxon>Magnaporthaceae</taxon>
        <taxon>Gaeumannomyces</taxon>
    </lineage>
</organism>
<dbReference type="HOGENOM" id="CLU_1602816_0_0_1"/>
<accession>J3NMY5</accession>
<reference evidence="3" key="4">
    <citation type="journal article" date="2015" name="G3 (Bethesda)">
        <title>Genome sequences of three phytopathogenic species of the Magnaporthaceae family of fungi.</title>
        <authorList>
            <person name="Okagaki L.H."/>
            <person name="Nunes C.C."/>
            <person name="Sailsbery J."/>
            <person name="Clay B."/>
            <person name="Brown D."/>
            <person name="John T."/>
            <person name="Oh Y."/>
            <person name="Young N."/>
            <person name="Fitzgerald M."/>
            <person name="Haas B.J."/>
            <person name="Zeng Q."/>
            <person name="Young S."/>
            <person name="Adiconis X."/>
            <person name="Fan L."/>
            <person name="Levin J.Z."/>
            <person name="Mitchell T.K."/>
            <person name="Okubara P.A."/>
            <person name="Farman M.L."/>
            <person name="Kohn L.M."/>
            <person name="Birren B."/>
            <person name="Ma L.-J."/>
            <person name="Dean R.A."/>
        </authorList>
    </citation>
    <scope>NUCLEOTIDE SEQUENCE</scope>
    <source>
        <strain evidence="3">R3-111a-1</strain>
    </source>
</reference>
<protein>
    <submittedName>
        <fullName evidence="2 3">Uncharacterized protein</fullName>
    </submittedName>
</protein>
<dbReference type="Proteomes" id="UP000006039">
    <property type="component" value="Unassembled WGS sequence"/>
</dbReference>